<dbReference type="GO" id="GO:0016787">
    <property type="term" value="F:hydrolase activity"/>
    <property type="evidence" value="ECO:0007669"/>
    <property type="project" value="UniProtKB-KW"/>
</dbReference>
<dbReference type="RefSeq" id="WP_011588480.1">
    <property type="nucleotide sequence ID" value="NC_008260.1"/>
</dbReference>
<dbReference type="eggNOG" id="COG2267">
    <property type="taxonomic scope" value="Bacteria"/>
</dbReference>
<name>Q0VQA3_ALCBS</name>
<keyword evidence="2" id="KW-0012">Acyltransferase</keyword>
<dbReference type="PANTHER" id="PTHR43798">
    <property type="entry name" value="MONOACYLGLYCEROL LIPASE"/>
    <property type="match status" value="1"/>
</dbReference>
<dbReference type="InterPro" id="IPR000073">
    <property type="entry name" value="AB_hydrolase_1"/>
</dbReference>
<dbReference type="OrthoDB" id="2086224at2"/>
<reference evidence="2 3" key="1">
    <citation type="journal article" date="2006" name="Nat. Biotechnol.">
        <title>Genome sequence of the ubiquitous hydrocarbon-degrading marine bacterium Alcanivorax borkumensis.</title>
        <authorList>
            <person name="Schneiker S."/>
            <person name="Martins dos Santos V.A.P."/>
            <person name="Bartels D."/>
            <person name="Bekel T."/>
            <person name="Brecht M."/>
            <person name="Buhrmester J."/>
            <person name="Chernikova T.N."/>
            <person name="Denaro R."/>
            <person name="Ferrer M."/>
            <person name="Gertler C."/>
            <person name="Goesmann A."/>
            <person name="Golyshina O.V."/>
            <person name="Kaminski F."/>
            <person name="Khachane A.N."/>
            <person name="Lang S."/>
            <person name="Linke B."/>
            <person name="McHardy A.C."/>
            <person name="Meyer F."/>
            <person name="Nechitaylo T."/>
            <person name="Puehler A."/>
            <person name="Regenhardt D."/>
            <person name="Rupp O."/>
            <person name="Sabirova J.S."/>
            <person name="Selbitschka W."/>
            <person name="Yakimov M.M."/>
            <person name="Timmis K.N."/>
            <person name="Vorhoelter F.-J."/>
            <person name="Weidner S."/>
            <person name="Kaiser O."/>
            <person name="Golyshin P.N."/>
        </authorList>
    </citation>
    <scope>NUCLEOTIDE SEQUENCE [LARGE SCALE GENOMIC DNA]</scope>
    <source>
        <strain evidence="3">ATCC 700651 / DSM 11573 / NCIMB 13689 / SK2</strain>
    </source>
</reference>
<dbReference type="GO" id="GO:0004742">
    <property type="term" value="F:dihydrolipoyllysine-residue acetyltransferase activity"/>
    <property type="evidence" value="ECO:0007669"/>
    <property type="project" value="UniProtKB-EC"/>
</dbReference>
<dbReference type="PROSITE" id="PS51257">
    <property type="entry name" value="PROKAR_LIPOPROTEIN"/>
    <property type="match status" value="1"/>
</dbReference>
<dbReference type="PRINTS" id="PR00111">
    <property type="entry name" value="ABHYDROLASE"/>
</dbReference>
<dbReference type="STRING" id="393595.ABO_1197"/>
<dbReference type="Gene3D" id="3.40.50.1820">
    <property type="entry name" value="alpha/beta hydrolase"/>
    <property type="match status" value="1"/>
</dbReference>
<sequence>MQLKHLFLFIVCSFFLSGCEDITNWAYEKGLAMEKNRAGLKDQILTTADGITWHILTSETSAEPIAEKEAVLLIHGFSADSSNWVRFANELEGDFFFIVPDLPGHGETTRNLDLTYTMSAQATRLLTLMDALQIQHFHVAGNSMGGAISLALAQQAPQRVLSIGLIDSAGLTRQTEGFKTILADSNSNPLIPHTAEQFQATLQWAMEEPPYLPSFVVDIMGKKKAANAAVAEKVWRDLLEDPGMMLEDKNVLPSIQIPTLVLWGREDRLLGVDNVGAFLEELPQSRAIVLDGIGHVPMAEAPGKSADAFRAFWREVRP</sequence>
<protein>
    <submittedName>
        <fullName evidence="2">Carboxylic ester hydrolase</fullName>
        <ecNumber evidence="2">2.3.1.12</ecNumber>
    </submittedName>
</protein>
<proteinExistence type="predicted"/>
<dbReference type="HOGENOM" id="CLU_020336_13_9_6"/>
<dbReference type="AlphaFoldDB" id="Q0VQA3"/>
<dbReference type="ESTHER" id="alcbs-q0vqa3">
    <property type="family name" value="ABHD6-Lip"/>
</dbReference>
<dbReference type="EC" id="2.3.1.12" evidence="2"/>
<keyword evidence="2" id="KW-0808">Transferase</keyword>
<feature type="domain" description="AB hydrolase-1" evidence="1">
    <location>
        <begin position="70"/>
        <end position="301"/>
    </location>
</feature>
<organism evidence="2 3">
    <name type="scientific">Alcanivorax borkumensis (strain ATCC 700651 / DSM 11573 / NCIMB 13689 / SK2)</name>
    <dbReference type="NCBI Taxonomy" id="393595"/>
    <lineage>
        <taxon>Bacteria</taxon>
        <taxon>Pseudomonadati</taxon>
        <taxon>Pseudomonadota</taxon>
        <taxon>Gammaproteobacteria</taxon>
        <taxon>Oceanospirillales</taxon>
        <taxon>Alcanivoracaceae</taxon>
        <taxon>Alcanivorax</taxon>
    </lineage>
</organism>
<dbReference type="Proteomes" id="UP000008871">
    <property type="component" value="Chromosome"/>
</dbReference>
<dbReference type="SUPFAM" id="SSF53474">
    <property type="entry name" value="alpha/beta-Hydrolases"/>
    <property type="match status" value="1"/>
</dbReference>
<keyword evidence="3" id="KW-1185">Reference proteome</keyword>
<keyword evidence="2" id="KW-0378">Hydrolase</keyword>
<accession>Q0VQA3</accession>
<evidence type="ECO:0000313" key="3">
    <source>
        <dbReference type="Proteomes" id="UP000008871"/>
    </source>
</evidence>
<dbReference type="PANTHER" id="PTHR43798:SF33">
    <property type="entry name" value="HYDROLASE, PUTATIVE (AFU_ORTHOLOGUE AFUA_2G14860)-RELATED"/>
    <property type="match status" value="1"/>
</dbReference>
<dbReference type="InterPro" id="IPR029058">
    <property type="entry name" value="AB_hydrolase_fold"/>
</dbReference>
<dbReference type="KEGG" id="abo:ABO_1197"/>
<dbReference type="GO" id="GO:0016020">
    <property type="term" value="C:membrane"/>
    <property type="evidence" value="ECO:0007669"/>
    <property type="project" value="TreeGrafter"/>
</dbReference>
<gene>
    <name evidence="2" type="ordered locus">ABO_1197</name>
</gene>
<dbReference type="EMBL" id="AM286690">
    <property type="protein sequence ID" value="CAL16645.1"/>
    <property type="molecule type" value="Genomic_DNA"/>
</dbReference>
<dbReference type="InterPro" id="IPR050266">
    <property type="entry name" value="AB_hydrolase_sf"/>
</dbReference>
<dbReference type="Pfam" id="PF00561">
    <property type="entry name" value="Abhydrolase_1"/>
    <property type="match status" value="1"/>
</dbReference>
<evidence type="ECO:0000259" key="1">
    <source>
        <dbReference type="Pfam" id="PF00561"/>
    </source>
</evidence>
<dbReference type="SMR" id="Q0VQA3"/>
<evidence type="ECO:0000313" key="2">
    <source>
        <dbReference type="EMBL" id="CAL16645.1"/>
    </source>
</evidence>